<dbReference type="Proteomes" id="UP000007881">
    <property type="component" value="Chromosome"/>
</dbReference>
<dbReference type="eggNOG" id="COG1236">
    <property type="taxonomic scope" value="Bacteria"/>
</dbReference>
<dbReference type="PROSITE" id="PS00374">
    <property type="entry name" value="MGMT"/>
    <property type="match status" value="1"/>
</dbReference>
<keyword evidence="3" id="KW-1185">Reference proteome</keyword>
<dbReference type="InterPro" id="IPR001497">
    <property type="entry name" value="MethylDNA_cys_MeTrfase_AS"/>
</dbReference>
<accession>I0IDA5</accession>
<organism evidence="2 3">
    <name type="scientific">Phycisphaera mikurensis (strain NBRC 102666 / KCTC 22515 / FYK2301M01)</name>
    <dbReference type="NCBI Taxonomy" id="1142394"/>
    <lineage>
        <taxon>Bacteria</taxon>
        <taxon>Pseudomonadati</taxon>
        <taxon>Planctomycetota</taxon>
        <taxon>Phycisphaerae</taxon>
        <taxon>Phycisphaerales</taxon>
        <taxon>Phycisphaeraceae</taxon>
        <taxon>Phycisphaera</taxon>
    </lineage>
</organism>
<dbReference type="STRING" id="1142394.PSMK_10840"/>
<evidence type="ECO:0000313" key="2">
    <source>
        <dbReference type="EMBL" id="BAM03243.1"/>
    </source>
</evidence>
<dbReference type="GO" id="GO:0006281">
    <property type="term" value="P:DNA repair"/>
    <property type="evidence" value="ECO:0007669"/>
    <property type="project" value="InterPro"/>
</dbReference>
<feature type="region of interest" description="Disordered" evidence="1">
    <location>
        <begin position="337"/>
        <end position="372"/>
    </location>
</feature>
<dbReference type="Gene3D" id="3.60.15.10">
    <property type="entry name" value="Ribonuclease Z/Hydroxyacylglutathione hydrolase-like"/>
    <property type="match status" value="1"/>
</dbReference>
<dbReference type="NCBIfam" id="TIGR04122">
    <property type="entry name" value="Xnuc_lig_assoc"/>
    <property type="match status" value="1"/>
</dbReference>
<dbReference type="PANTHER" id="PTHR11203:SF49">
    <property type="entry name" value="BLL1145 PROTEIN"/>
    <property type="match status" value="1"/>
</dbReference>
<name>I0IDA5_PHYMF</name>
<dbReference type="InterPro" id="IPR050698">
    <property type="entry name" value="MBL"/>
</dbReference>
<dbReference type="RefSeq" id="WP_014436462.1">
    <property type="nucleotide sequence ID" value="NC_017080.1"/>
</dbReference>
<dbReference type="GO" id="GO:0003908">
    <property type="term" value="F:methylated-DNA-[protein]-cysteine S-methyltransferase activity"/>
    <property type="evidence" value="ECO:0007669"/>
    <property type="project" value="InterPro"/>
</dbReference>
<dbReference type="InterPro" id="IPR026360">
    <property type="entry name" value="Xnuc_lig_assoc"/>
</dbReference>
<dbReference type="PANTHER" id="PTHR11203">
    <property type="entry name" value="CLEAVAGE AND POLYADENYLATION SPECIFICITY FACTOR FAMILY MEMBER"/>
    <property type="match status" value="1"/>
</dbReference>
<dbReference type="AlphaFoldDB" id="I0IDA5"/>
<dbReference type="InterPro" id="IPR036866">
    <property type="entry name" value="RibonucZ/Hydroxyglut_hydro"/>
</dbReference>
<dbReference type="SUPFAM" id="SSF56281">
    <property type="entry name" value="Metallo-hydrolase/oxidoreductase"/>
    <property type="match status" value="1"/>
</dbReference>
<dbReference type="KEGG" id="phm:PSMK_10840"/>
<evidence type="ECO:0000256" key="1">
    <source>
        <dbReference type="SAM" id="MobiDB-lite"/>
    </source>
</evidence>
<protein>
    <submittedName>
        <fullName evidence="2">Uncharacterized protein</fullName>
    </submittedName>
</protein>
<proteinExistence type="predicted"/>
<dbReference type="EMBL" id="AP012338">
    <property type="protein sequence ID" value="BAM03243.1"/>
    <property type="molecule type" value="Genomic_DNA"/>
</dbReference>
<gene>
    <name evidence="2" type="ordered locus">PSMK_10840</name>
</gene>
<dbReference type="HOGENOM" id="CLU_050517_1_0_0"/>
<reference evidence="2 3" key="1">
    <citation type="submission" date="2012-02" db="EMBL/GenBank/DDBJ databases">
        <title>Complete genome sequence of Phycisphaera mikurensis NBRC 102666.</title>
        <authorList>
            <person name="Ankai A."/>
            <person name="Hosoyama A."/>
            <person name="Terui Y."/>
            <person name="Sekine M."/>
            <person name="Fukai R."/>
            <person name="Kato Y."/>
            <person name="Nakamura S."/>
            <person name="Yamada-Narita S."/>
            <person name="Kawakoshi A."/>
            <person name="Fukunaga Y."/>
            <person name="Yamazaki S."/>
            <person name="Fujita N."/>
        </authorList>
    </citation>
    <scope>NUCLEOTIDE SEQUENCE [LARGE SCALE GENOMIC DNA]</scope>
    <source>
        <strain evidence="3">NBRC 102666 / KCTC 22515 / FYK2301M01</strain>
    </source>
</reference>
<evidence type="ECO:0000313" key="3">
    <source>
        <dbReference type="Proteomes" id="UP000007881"/>
    </source>
</evidence>
<dbReference type="GO" id="GO:0004521">
    <property type="term" value="F:RNA endonuclease activity"/>
    <property type="evidence" value="ECO:0007669"/>
    <property type="project" value="TreeGrafter"/>
</dbReference>
<sequence>MPRPPEIPLVVAGPSGLYCHAGGFHIDPWKPVDRAVVTHAHSDHATAGCSRYLTSAAGEPVLARRVQPDAPIEGLPWGRTTSLNGVTVSLHPAGHLLGSGQVRVEHRGRVEVISGDYKVAADPTCDAFEPVPCHRFVTESTFGLPIYRWPESDGVAADLAAWWSENRALSRTSVVFAYALGKAQRVLSMLLEAEAADEEATIFVHGSVESFVEVYRAAGVRLPPVRRATPDLAKQHRGKALLVAPPSVLGTAWLKRWAPFSTSFASGWMMVRGNRRRRGVDRGFVVSDHADWPGLMRAIEATGAGSIGVTHGSSEAVVRYLREVRSLDADVVPTRWTGDEDGTVTGNDIAMKTHPDQAAEEPGEDPQGGLFN</sequence>
<dbReference type="PATRIC" id="fig|1142394.8.peg.1118"/>